<proteinExistence type="predicted"/>
<organism evidence="2 3">
    <name type="scientific">Winogradskya consettensis</name>
    <dbReference type="NCBI Taxonomy" id="113560"/>
    <lineage>
        <taxon>Bacteria</taxon>
        <taxon>Bacillati</taxon>
        <taxon>Actinomycetota</taxon>
        <taxon>Actinomycetes</taxon>
        <taxon>Micromonosporales</taxon>
        <taxon>Micromonosporaceae</taxon>
        <taxon>Winogradskya</taxon>
    </lineage>
</organism>
<dbReference type="PANTHER" id="PTHR43662:SF3">
    <property type="entry name" value="DOMAIN PROTEIN, PUTATIVE (AFU_ORTHOLOGUE AFUA_6G11970)-RELATED"/>
    <property type="match status" value="1"/>
</dbReference>
<gene>
    <name evidence="2" type="ORF">Aco04nite_85470</name>
</gene>
<dbReference type="PANTHER" id="PTHR43662">
    <property type="match status" value="1"/>
</dbReference>
<keyword evidence="3" id="KW-1185">Reference proteome</keyword>
<protein>
    <recommendedName>
        <fullName evidence="1">DUF1996 domain-containing protein</fullName>
    </recommendedName>
</protein>
<accession>A0A919T0F8</accession>
<evidence type="ECO:0000313" key="3">
    <source>
        <dbReference type="Proteomes" id="UP000680865"/>
    </source>
</evidence>
<dbReference type="EMBL" id="BOQP01000053">
    <property type="protein sequence ID" value="GIM83228.1"/>
    <property type="molecule type" value="Genomic_DNA"/>
</dbReference>
<evidence type="ECO:0000259" key="1">
    <source>
        <dbReference type="Pfam" id="PF09362"/>
    </source>
</evidence>
<dbReference type="Proteomes" id="UP000680865">
    <property type="component" value="Unassembled WGS sequence"/>
</dbReference>
<dbReference type="InterPro" id="IPR018535">
    <property type="entry name" value="DUF1996"/>
</dbReference>
<reference evidence="2" key="1">
    <citation type="submission" date="2021-03" db="EMBL/GenBank/DDBJ databases">
        <title>Whole genome shotgun sequence of Actinoplanes consettensis NBRC 14913.</title>
        <authorList>
            <person name="Komaki H."/>
            <person name="Tamura T."/>
        </authorList>
    </citation>
    <scope>NUCLEOTIDE SEQUENCE</scope>
    <source>
        <strain evidence="2">NBRC 14913</strain>
    </source>
</reference>
<dbReference type="Pfam" id="PF09362">
    <property type="entry name" value="DUF1996"/>
    <property type="match status" value="1"/>
</dbReference>
<comment type="caution">
    <text evidence="2">The sequence shown here is derived from an EMBL/GenBank/DDBJ whole genome shotgun (WGS) entry which is preliminary data.</text>
</comment>
<feature type="domain" description="DUF1996" evidence="1">
    <location>
        <begin position="38"/>
        <end position="252"/>
    </location>
</feature>
<sequence length="294" mass="31947">MAPEPVTDVTPSNLVPEHKMFHEFQANCAVSRTNLPDDPIVFPQLPGASHSHTFMGNTTTNADTTPASLSAGDTKCLAKGDLSAYWMPTLYKGDKAVNPVGVQTIYYKAGVNDYTSVRPFPKGLRFVVGNAKNTDSAAFLKATVEGFECGDSYKNADIPATCPATASTQLNIRYQSPSCWDGIHLDTPDHQSHMAYPIIKDYPIGAACPADHPVALPMLEFKMAWPVNGNMSDVHFASGRGYTFHYDFMNAWDPATLQALVKACINGGRQCNARGYDERESPSTAVLTTDYVLP</sequence>
<name>A0A919T0F8_9ACTN</name>
<dbReference type="AlphaFoldDB" id="A0A919T0F8"/>
<evidence type="ECO:0000313" key="2">
    <source>
        <dbReference type="EMBL" id="GIM83228.1"/>
    </source>
</evidence>